<feature type="compositionally biased region" description="Low complexity" evidence="10">
    <location>
        <begin position="162"/>
        <end position="172"/>
    </location>
</feature>
<evidence type="ECO:0000256" key="10">
    <source>
        <dbReference type="SAM" id="MobiDB-lite"/>
    </source>
</evidence>
<dbReference type="InterPro" id="IPR056173">
    <property type="entry name" value="Sec20_C"/>
</dbReference>
<evidence type="ECO:0000256" key="11">
    <source>
        <dbReference type="SAM" id="Phobius"/>
    </source>
</evidence>
<evidence type="ECO:0000313" key="13">
    <source>
        <dbReference type="EMBL" id="POR33246.1"/>
    </source>
</evidence>
<keyword evidence="3 11" id="KW-0812">Transmembrane</keyword>
<evidence type="ECO:0000256" key="4">
    <source>
        <dbReference type="ARBA" id="ARBA00022824"/>
    </source>
</evidence>
<evidence type="ECO:0000256" key="3">
    <source>
        <dbReference type="ARBA" id="ARBA00022692"/>
    </source>
</evidence>
<gene>
    <name evidence="13" type="ORF">TPAR_06556</name>
</gene>
<dbReference type="PANTHER" id="PTHR12825:SF0">
    <property type="entry name" value="VESICLE TRANSPORT PROTEIN SEC20"/>
    <property type="match status" value="1"/>
</dbReference>
<keyword evidence="2" id="KW-0813">Transport</keyword>
<accession>A0A2S4KSW2</accession>
<evidence type="ECO:0000256" key="2">
    <source>
        <dbReference type="ARBA" id="ARBA00022448"/>
    </source>
</evidence>
<sequence length="399" mass="43488">MSLEGLHERLTALQETTTQLRDLIDRLANLKFQPGAVPLGTEEESSVSGELSAEIGQILRSGLEEQELLREEAKYVRPEGHDKARLQDGVDRVGGELASHRGAFRKARLAAKKSLEQAQRQERELLVQSFSLPVSEAASPTVASDEAPGPIVYRPLRYTQQRQQQQQQQSSLSEEDQQTVGASSNVTNALRRTHDLIAAELARSEFAHQTLTESSAALKQLNESYTSLDSMLASSRDLLGTLLRSQKSDTWYLQTALYMLLVTGAWLVFRRILYGPMWWLVWLPIRVLFGVGTRAGSAVMQGRGGPGESGKVQVGGQGGKVPVEGLPNADLPTAQVGQEAGRPSQDDADSMVDRVGKVMDAAREADGGNGGSEEQGNTKKRMWEETQGVGGDGPVRDEL</sequence>
<feature type="region of interest" description="Disordered" evidence="10">
    <location>
        <begin position="300"/>
        <end position="399"/>
    </location>
</feature>
<dbReference type="AlphaFoldDB" id="A0A2S4KSW2"/>
<keyword evidence="7" id="KW-0175">Coiled coil</keyword>
<comment type="similarity">
    <text evidence="9">Belongs to the SEC20 family.</text>
</comment>
<feature type="domain" description="Sec20 C-terminal" evidence="12">
    <location>
        <begin position="183"/>
        <end position="272"/>
    </location>
</feature>
<dbReference type="GO" id="GO:0005484">
    <property type="term" value="F:SNAP receptor activity"/>
    <property type="evidence" value="ECO:0007669"/>
    <property type="project" value="InterPro"/>
</dbReference>
<comment type="caution">
    <text evidence="13">The sequence shown here is derived from an EMBL/GenBank/DDBJ whole genome shotgun (WGS) entry which is preliminary data.</text>
</comment>
<reference evidence="13 14" key="1">
    <citation type="submission" date="2018-01" db="EMBL/GenBank/DDBJ databases">
        <title>Harnessing the power of phylogenomics to disentangle the directionality and signatures of interkingdom host jumping in the parasitic fungal genus Tolypocladium.</title>
        <authorList>
            <person name="Quandt C.A."/>
            <person name="Patterson W."/>
            <person name="Spatafora J.W."/>
        </authorList>
    </citation>
    <scope>NUCLEOTIDE SEQUENCE [LARGE SCALE GENOMIC DNA]</scope>
    <source>
        <strain evidence="13 14">NRBC 100945</strain>
    </source>
</reference>
<evidence type="ECO:0000256" key="6">
    <source>
        <dbReference type="ARBA" id="ARBA00022989"/>
    </source>
</evidence>
<evidence type="ECO:0000313" key="14">
    <source>
        <dbReference type="Proteomes" id="UP000237481"/>
    </source>
</evidence>
<evidence type="ECO:0000256" key="9">
    <source>
        <dbReference type="ARBA" id="ARBA00037934"/>
    </source>
</evidence>
<dbReference type="Proteomes" id="UP000237481">
    <property type="component" value="Unassembled WGS sequence"/>
</dbReference>
<evidence type="ECO:0000259" key="12">
    <source>
        <dbReference type="Pfam" id="PF03908"/>
    </source>
</evidence>
<dbReference type="PANTHER" id="PTHR12825">
    <property type="entry name" value="BNIP1-RELATED"/>
    <property type="match status" value="1"/>
</dbReference>
<dbReference type="OrthoDB" id="46868at2759"/>
<evidence type="ECO:0000256" key="5">
    <source>
        <dbReference type="ARBA" id="ARBA00022892"/>
    </source>
</evidence>
<feature type="region of interest" description="Disordered" evidence="10">
    <location>
        <begin position="162"/>
        <end position="185"/>
    </location>
</feature>
<proteinExistence type="inferred from homology"/>
<feature type="compositionally biased region" description="Gly residues" evidence="10">
    <location>
        <begin position="302"/>
        <end position="319"/>
    </location>
</feature>
<name>A0A2S4KSW2_9HYPO</name>
<feature type="transmembrane region" description="Helical" evidence="11">
    <location>
        <begin position="251"/>
        <end position="269"/>
    </location>
</feature>
<evidence type="ECO:0000256" key="8">
    <source>
        <dbReference type="ARBA" id="ARBA00023136"/>
    </source>
</evidence>
<keyword evidence="6 11" id="KW-1133">Transmembrane helix</keyword>
<protein>
    <recommendedName>
        <fullName evidence="12">Sec20 C-terminal domain-containing protein</fullName>
    </recommendedName>
</protein>
<keyword evidence="5" id="KW-0931">ER-Golgi transport</keyword>
<dbReference type="GO" id="GO:0031201">
    <property type="term" value="C:SNARE complex"/>
    <property type="evidence" value="ECO:0007669"/>
    <property type="project" value="TreeGrafter"/>
</dbReference>
<evidence type="ECO:0000256" key="1">
    <source>
        <dbReference type="ARBA" id="ARBA00004163"/>
    </source>
</evidence>
<dbReference type="EMBL" id="PKSG01000716">
    <property type="protein sequence ID" value="POR33246.1"/>
    <property type="molecule type" value="Genomic_DNA"/>
</dbReference>
<evidence type="ECO:0000256" key="7">
    <source>
        <dbReference type="ARBA" id="ARBA00023054"/>
    </source>
</evidence>
<dbReference type="STRING" id="94208.A0A2S4KSW2"/>
<keyword evidence="8 11" id="KW-0472">Membrane</keyword>
<keyword evidence="14" id="KW-1185">Reference proteome</keyword>
<organism evidence="13 14">
    <name type="scientific">Tolypocladium paradoxum</name>
    <dbReference type="NCBI Taxonomy" id="94208"/>
    <lineage>
        <taxon>Eukaryota</taxon>
        <taxon>Fungi</taxon>
        <taxon>Dikarya</taxon>
        <taxon>Ascomycota</taxon>
        <taxon>Pezizomycotina</taxon>
        <taxon>Sordariomycetes</taxon>
        <taxon>Hypocreomycetidae</taxon>
        <taxon>Hypocreales</taxon>
        <taxon>Ophiocordycipitaceae</taxon>
        <taxon>Tolypocladium</taxon>
    </lineage>
</organism>
<comment type="subcellular location">
    <subcellularLocation>
        <location evidence="1">Endoplasmic reticulum membrane</location>
        <topology evidence="1">Single-pass type IV membrane protein</topology>
    </subcellularLocation>
</comment>
<dbReference type="InterPro" id="IPR005606">
    <property type="entry name" value="Sec20"/>
</dbReference>
<keyword evidence="4" id="KW-0256">Endoplasmic reticulum</keyword>
<dbReference type="GO" id="GO:0006890">
    <property type="term" value="P:retrograde vesicle-mediated transport, Golgi to endoplasmic reticulum"/>
    <property type="evidence" value="ECO:0007669"/>
    <property type="project" value="InterPro"/>
</dbReference>
<feature type="compositionally biased region" description="Basic and acidic residues" evidence="10">
    <location>
        <begin position="351"/>
        <end position="366"/>
    </location>
</feature>
<dbReference type="Pfam" id="PF03908">
    <property type="entry name" value="Sec20"/>
    <property type="match status" value="1"/>
</dbReference>
<dbReference type="GO" id="GO:0005789">
    <property type="term" value="C:endoplasmic reticulum membrane"/>
    <property type="evidence" value="ECO:0007669"/>
    <property type="project" value="UniProtKB-SubCell"/>
</dbReference>